<dbReference type="AlphaFoldDB" id="A0A6J2YKZ3"/>
<name>A0A6J2YKZ3_SITOR</name>
<accession>A0A6J2YKZ3</accession>
<sequence length="125" mass="14503">MCQCFIFVDKGRRYITSSQQVFLTFFSSYRLRYHGSYLSPVPTKSNGEVTVKIEKRFGGKKDAIDRLKINANDYTFSFETVPKMKNGTRLSRDKIDRKNVIRLVEITFGTILFAMQNIALKTLRS</sequence>
<keyword evidence="1" id="KW-1185">Reference proteome</keyword>
<dbReference type="InParanoid" id="A0A6J2YKZ3"/>
<evidence type="ECO:0000313" key="1">
    <source>
        <dbReference type="Proteomes" id="UP000504635"/>
    </source>
</evidence>
<organism evidence="1 2">
    <name type="scientific">Sitophilus oryzae</name>
    <name type="common">Rice weevil</name>
    <name type="synonym">Curculio oryzae</name>
    <dbReference type="NCBI Taxonomy" id="7048"/>
    <lineage>
        <taxon>Eukaryota</taxon>
        <taxon>Metazoa</taxon>
        <taxon>Ecdysozoa</taxon>
        <taxon>Arthropoda</taxon>
        <taxon>Hexapoda</taxon>
        <taxon>Insecta</taxon>
        <taxon>Pterygota</taxon>
        <taxon>Neoptera</taxon>
        <taxon>Endopterygota</taxon>
        <taxon>Coleoptera</taxon>
        <taxon>Polyphaga</taxon>
        <taxon>Cucujiformia</taxon>
        <taxon>Curculionidae</taxon>
        <taxon>Dryophthorinae</taxon>
        <taxon>Sitophilus</taxon>
    </lineage>
</organism>
<dbReference type="Proteomes" id="UP000504635">
    <property type="component" value="Unplaced"/>
</dbReference>
<dbReference type="GeneID" id="115888283"/>
<dbReference type="RefSeq" id="XP_030763814.1">
    <property type="nucleotide sequence ID" value="XM_030907954.1"/>
</dbReference>
<gene>
    <name evidence="2" type="primary">LOC115888283</name>
</gene>
<dbReference type="OrthoDB" id="21380at2759"/>
<dbReference type="KEGG" id="soy:115888283"/>
<proteinExistence type="predicted"/>
<evidence type="ECO:0000313" key="2">
    <source>
        <dbReference type="RefSeq" id="XP_030763814.1"/>
    </source>
</evidence>
<protein>
    <submittedName>
        <fullName evidence="2">Uncharacterized protein LOC115888283</fullName>
    </submittedName>
</protein>
<reference evidence="2" key="1">
    <citation type="submission" date="2025-08" db="UniProtKB">
        <authorList>
            <consortium name="RefSeq"/>
        </authorList>
    </citation>
    <scope>IDENTIFICATION</scope>
    <source>
        <tissue evidence="2">Gonads</tissue>
    </source>
</reference>